<organism evidence="4 5">
    <name type="scientific">Ziziphus jujuba var. spinosa</name>
    <dbReference type="NCBI Taxonomy" id="714518"/>
    <lineage>
        <taxon>Eukaryota</taxon>
        <taxon>Viridiplantae</taxon>
        <taxon>Streptophyta</taxon>
        <taxon>Embryophyta</taxon>
        <taxon>Tracheophyta</taxon>
        <taxon>Spermatophyta</taxon>
        <taxon>Magnoliopsida</taxon>
        <taxon>eudicotyledons</taxon>
        <taxon>Gunneridae</taxon>
        <taxon>Pentapetalae</taxon>
        <taxon>rosids</taxon>
        <taxon>fabids</taxon>
        <taxon>Rosales</taxon>
        <taxon>Rhamnaceae</taxon>
        <taxon>Paliureae</taxon>
        <taxon>Ziziphus</taxon>
    </lineage>
</organism>
<dbReference type="Pfam" id="PF13041">
    <property type="entry name" value="PPR_2"/>
    <property type="match status" value="1"/>
</dbReference>
<sequence length="611" mass="70428">MAFEMHSKRCVAIVTSKKKKVSSFNSIMKFFGNHFGSPRTRSLLSVSYYYNYSTSPRSSWKQPVDALYRKISPIGDPKVSVVPVLDQWVHDRQYVSKTGLLDIIKELRHYGRYSHALEGNQTRYKRYHSKAQALSETVRVGLDGNSWRILSLSDSPGALYVKKEYSSEEFEEYSSEEFEYPMTVWFLRIAQIIASLLNATISMWMTEKRYYPLSYGHVAIRLDLISKVHGIEQAENYFNSVPRQLKSLEVYSALLNCYARAELVEKAEAVMQQMRDMGLARSILSYNTLLNLYYKTGCYEKMENLLHEMEEKGIDNDKITYGIQISAYAANSDVDGIKKILTKMETNPEVLDWATYSTAANGFIKAGLVDKALLMLKKSEEMISTANKKSIAFEFILTQYAVIGKKDEVLRLWELFNKQVRVFNRGYMRMITSLLKFDDIETAEKIFEEWESRNLYYDIRMPNYLIRACCRKGLLGKAECLLTRVIEKGGKPDEKTWRYLASGYFKHNQMQKAVEATKQEISVARSFWRPYKYYIAVSLDYLKGKGDLEGAEEIIRLARDKGFVSWDIQQKVLDYIKDGEPNSPLPFELLENAMDGDEEPSKLLAAEEGGG</sequence>
<feature type="repeat" description="PPR" evidence="3">
    <location>
        <begin position="282"/>
        <end position="316"/>
    </location>
</feature>
<name>A0A978UEC5_ZIZJJ</name>
<accession>A0A978UEC5</accession>
<dbReference type="Gene3D" id="1.25.40.10">
    <property type="entry name" value="Tetratricopeptide repeat domain"/>
    <property type="match status" value="2"/>
</dbReference>
<dbReference type="GO" id="GO:0003729">
    <property type="term" value="F:mRNA binding"/>
    <property type="evidence" value="ECO:0007669"/>
    <property type="project" value="UniProtKB-ARBA"/>
</dbReference>
<dbReference type="PROSITE" id="PS51375">
    <property type="entry name" value="PPR"/>
    <property type="match status" value="3"/>
</dbReference>
<gene>
    <name evidence="4" type="ORF">FEM48_Zijuj12G0162700</name>
</gene>
<dbReference type="AlphaFoldDB" id="A0A978UEC5"/>
<comment type="caution">
    <text evidence="4">The sequence shown here is derived from an EMBL/GenBank/DDBJ whole genome shotgun (WGS) entry which is preliminary data.</text>
</comment>
<evidence type="ECO:0000256" key="2">
    <source>
        <dbReference type="ARBA" id="ARBA00022737"/>
    </source>
</evidence>
<dbReference type="Pfam" id="PF01535">
    <property type="entry name" value="PPR"/>
    <property type="match status" value="4"/>
</dbReference>
<comment type="similarity">
    <text evidence="1">Belongs to the PPR family. P subfamily.</text>
</comment>
<evidence type="ECO:0000256" key="3">
    <source>
        <dbReference type="PROSITE-ProRule" id="PRU00708"/>
    </source>
</evidence>
<dbReference type="NCBIfam" id="TIGR00756">
    <property type="entry name" value="PPR"/>
    <property type="match status" value="3"/>
</dbReference>
<feature type="repeat" description="PPR" evidence="3">
    <location>
        <begin position="247"/>
        <end position="281"/>
    </location>
</feature>
<dbReference type="GO" id="GO:0005739">
    <property type="term" value="C:mitochondrion"/>
    <property type="evidence" value="ECO:0007669"/>
    <property type="project" value="TreeGrafter"/>
</dbReference>
<reference evidence="4" key="1">
    <citation type="journal article" date="2021" name="Front. Plant Sci.">
        <title>Chromosome-Scale Genome Assembly for Chinese Sour Jujube and Insights Into Its Genome Evolution and Domestication Signature.</title>
        <authorList>
            <person name="Shen L.-Y."/>
            <person name="Luo H."/>
            <person name="Wang X.-L."/>
            <person name="Wang X.-M."/>
            <person name="Qiu X.-J."/>
            <person name="Liu H."/>
            <person name="Zhou S.-S."/>
            <person name="Jia K.-H."/>
            <person name="Nie S."/>
            <person name="Bao Y.-T."/>
            <person name="Zhang R.-G."/>
            <person name="Yun Q.-Z."/>
            <person name="Chai Y.-H."/>
            <person name="Lu J.-Y."/>
            <person name="Li Y."/>
            <person name="Zhao S.-W."/>
            <person name="Mao J.-F."/>
            <person name="Jia S.-G."/>
            <person name="Mao Y.-M."/>
        </authorList>
    </citation>
    <scope>NUCLEOTIDE SEQUENCE</scope>
    <source>
        <strain evidence="4">AT0</strain>
        <tissue evidence="4">Leaf</tissue>
    </source>
</reference>
<protein>
    <recommendedName>
        <fullName evidence="6">Pentatricopeptide repeat-containing protein At2g20710, mitochondrial-like</fullName>
    </recommendedName>
</protein>
<keyword evidence="2" id="KW-0677">Repeat</keyword>
<feature type="repeat" description="PPR" evidence="3">
    <location>
        <begin position="458"/>
        <end position="492"/>
    </location>
</feature>
<dbReference type="InterPro" id="IPR002885">
    <property type="entry name" value="PPR_rpt"/>
</dbReference>
<dbReference type="PANTHER" id="PTHR45717:SF28">
    <property type="entry name" value="PENTACOTRIPEPTIDE-REPEAT REGION OF PRORP DOMAIN-CONTAINING PROTEIN"/>
    <property type="match status" value="1"/>
</dbReference>
<dbReference type="Proteomes" id="UP000813462">
    <property type="component" value="Unassembled WGS sequence"/>
</dbReference>
<evidence type="ECO:0008006" key="6">
    <source>
        <dbReference type="Google" id="ProtNLM"/>
    </source>
</evidence>
<dbReference type="EMBL" id="JAEACU010000012">
    <property type="protein sequence ID" value="KAH7513118.1"/>
    <property type="molecule type" value="Genomic_DNA"/>
</dbReference>
<evidence type="ECO:0000313" key="5">
    <source>
        <dbReference type="Proteomes" id="UP000813462"/>
    </source>
</evidence>
<evidence type="ECO:0000256" key="1">
    <source>
        <dbReference type="ARBA" id="ARBA00007626"/>
    </source>
</evidence>
<dbReference type="InterPro" id="IPR011990">
    <property type="entry name" value="TPR-like_helical_dom_sf"/>
</dbReference>
<evidence type="ECO:0000313" key="4">
    <source>
        <dbReference type="EMBL" id="KAH7513118.1"/>
    </source>
</evidence>
<dbReference type="PANTHER" id="PTHR45717">
    <property type="entry name" value="OS12G0527900 PROTEIN"/>
    <property type="match status" value="1"/>
</dbReference>
<proteinExistence type="inferred from homology"/>